<evidence type="ECO:0000259" key="7">
    <source>
        <dbReference type="PROSITE" id="PS50885"/>
    </source>
</evidence>
<sequence>MRISLRKELIFLVVLPHFAILSLAASAIITQLDRTAKLERLAPLTELSIAASGLIHELQKERGLTVGLITSGFAEKNAKAVAAQRQLTDPALEQFREREAEFKADVIAVDASYDDTARLLKDVDTALARLEDHRSRADGAALKVPENVGYYTGIIDDLITLTVLSTEHSPSQEITALMLPYVAMIEAKENGGLERAIGAALLNRAAQGEFDRKQYEIYFGRLVGERNALAHFRQSASPALREVFASTMTPAAEAAVADGRAIIAQLPDTVDPKGLAGSDWFATATKRLNLFKQVEDHIAEEIRAETQHQLALAEREIYRIVLVNGVIVLIFISFGLWRALPISSRISKIVDALSRLSKGDESVSLPEDKRQDDLGDMARALVVFKKQMEDRARLEAEQRDAELKATEERTQSLRRMADAVEGELQDRVDGIASEGERLSSDAGALSGISSNVSENAQAVASAAEEATSNAASVSEFASQINASLADVVAQVEDAKRAAQGAQEVAEKTNAVVTRLQEAASEVGTVSTLISDIAEQTNLLALNATIEAARAGDAGKGFAVVASEVKNLANQTQSSAANITDQIAGIQGIATDAVAAIGEIAGAIEKISASAGAIESAVDEQAAAVNEIAEGAAQSSAGSQEVTRRMVDVTQSIDQLDNFSKNLAELSSSLQEELGGLNSAIKRIIRTSTPEVDLRKENVPVAVDRRKG</sequence>
<dbReference type="Pfam" id="PF08376">
    <property type="entry name" value="NIT"/>
    <property type="match status" value="1"/>
</dbReference>
<feature type="domain" description="Methyl-accepting transducer" evidence="6">
    <location>
        <begin position="434"/>
        <end position="656"/>
    </location>
</feature>
<keyword evidence="1 3" id="KW-0807">Transducer</keyword>
<reference evidence="8" key="1">
    <citation type="submission" date="2022-08" db="EMBL/GenBank/DDBJ databases">
        <title>Nisaea acidiphila sp. nov., isolated from a marine algal debris and emended description of the genus Nisaea Urios et al. 2008.</title>
        <authorList>
            <person name="Kwon K."/>
        </authorList>
    </citation>
    <scope>NUCLEOTIDE SEQUENCE</scope>
    <source>
        <strain evidence="8">MEBiC11861</strain>
    </source>
</reference>
<evidence type="ECO:0000256" key="3">
    <source>
        <dbReference type="PROSITE-ProRule" id="PRU00284"/>
    </source>
</evidence>
<proteinExistence type="inferred from homology"/>
<evidence type="ECO:0000313" key="8">
    <source>
        <dbReference type="EMBL" id="UUX51614.1"/>
    </source>
</evidence>
<keyword evidence="5" id="KW-0812">Transmembrane</keyword>
<dbReference type="GO" id="GO:0016020">
    <property type="term" value="C:membrane"/>
    <property type="evidence" value="ECO:0007669"/>
    <property type="project" value="InterPro"/>
</dbReference>
<dbReference type="PROSITE" id="PS50885">
    <property type="entry name" value="HAMP"/>
    <property type="match status" value="1"/>
</dbReference>
<dbReference type="EMBL" id="CP102480">
    <property type="protein sequence ID" value="UUX51614.1"/>
    <property type="molecule type" value="Genomic_DNA"/>
</dbReference>
<dbReference type="InterPro" id="IPR004089">
    <property type="entry name" value="MCPsignal_dom"/>
</dbReference>
<dbReference type="GO" id="GO:0007165">
    <property type="term" value="P:signal transduction"/>
    <property type="evidence" value="ECO:0007669"/>
    <property type="project" value="UniProtKB-KW"/>
</dbReference>
<dbReference type="SMART" id="SM00283">
    <property type="entry name" value="MA"/>
    <property type="match status" value="1"/>
</dbReference>
<evidence type="ECO:0000256" key="2">
    <source>
        <dbReference type="ARBA" id="ARBA00029447"/>
    </source>
</evidence>
<dbReference type="Gene3D" id="6.10.340.10">
    <property type="match status" value="1"/>
</dbReference>
<feature type="domain" description="HAMP" evidence="7">
    <location>
        <begin position="340"/>
        <end position="393"/>
    </location>
</feature>
<keyword evidence="4" id="KW-0175">Coiled coil</keyword>
<dbReference type="AlphaFoldDB" id="A0A9J7AWW8"/>
<keyword evidence="5" id="KW-1133">Transmembrane helix</keyword>
<dbReference type="PROSITE" id="PS50111">
    <property type="entry name" value="CHEMOTAXIS_TRANSDUC_2"/>
    <property type="match status" value="1"/>
</dbReference>
<dbReference type="InterPro" id="IPR003660">
    <property type="entry name" value="HAMP_dom"/>
</dbReference>
<accession>A0A9J7AWW8</accession>
<dbReference type="PANTHER" id="PTHR32089:SF112">
    <property type="entry name" value="LYSOZYME-LIKE PROTEIN-RELATED"/>
    <property type="match status" value="1"/>
</dbReference>
<keyword evidence="5" id="KW-0472">Membrane</keyword>
<dbReference type="Pfam" id="PF00672">
    <property type="entry name" value="HAMP"/>
    <property type="match status" value="1"/>
</dbReference>
<comment type="similarity">
    <text evidence="2">Belongs to the methyl-accepting chemotaxis (MCP) protein family.</text>
</comment>
<evidence type="ECO:0000256" key="5">
    <source>
        <dbReference type="SAM" id="Phobius"/>
    </source>
</evidence>
<dbReference type="RefSeq" id="WP_257771217.1">
    <property type="nucleotide sequence ID" value="NZ_CP102480.1"/>
</dbReference>
<dbReference type="PANTHER" id="PTHR32089">
    <property type="entry name" value="METHYL-ACCEPTING CHEMOTAXIS PROTEIN MCPB"/>
    <property type="match status" value="1"/>
</dbReference>
<dbReference type="InterPro" id="IPR013587">
    <property type="entry name" value="Nitrate/nitrite_sensing"/>
</dbReference>
<keyword evidence="9" id="KW-1185">Reference proteome</keyword>
<feature type="coiled-coil region" evidence="4">
    <location>
        <begin position="384"/>
        <end position="423"/>
    </location>
</feature>
<dbReference type="SUPFAM" id="SSF58104">
    <property type="entry name" value="Methyl-accepting chemotaxis protein (MCP) signaling domain"/>
    <property type="match status" value="1"/>
</dbReference>
<organism evidence="8 9">
    <name type="scientific">Nisaea acidiphila</name>
    <dbReference type="NCBI Taxonomy" id="1862145"/>
    <lineage>
        <taxon>Bacteria</taxon>
        <taxon>Pseudomonadati</taxon>
        <taxon>Pseudomonadota</taxon>
        <taxon>Alphaproteobacteria</taxon>
        <taxon>Rhodospirillales</taxon>
        <taxon>Thalassobaculaceae</taxon>
        <taxon>Nisaea</taxon>
    </lineage>
</organism>
<evidence type="ECO:0000259" key="6">
    <source>
        <dbReference type="PROSITE" id="PS50111"/>
    </source>
</evidence>
<gene>
    <name evidence="8" type="ORF">NUH88_07920</name>
</gene>
<dbReference type="Pfam" id="PF00015">
    <property type="entry name" value="MCPsignal"/>
    <property type="match status" value="1"/>
</dbReference>
<dbReference type="KEGG" id="naci:NUH88_07920"/>
<protein>
    <submittedName>
        <fullName evidence="8">Nitrate- and nitrite sensing domain-containing protein</fullName>
    </submittedName>
</protein>
<dbReference type="SMART" id="SM00304">
    <property type="entry name" value="HAMP"/>
    <property type="match status" value="1"/>
</dbReference>
<dbReference type="Gene3D" id="1.10.287.950">
    <property type="entry name" value="Methyl-accepting chemotaxis protein"/>
    <property type="match status" value="1"/>
</dbReference>
<name>A0A9J7AWW8_9PROT</name>
<evidence type="ECO:0000256" key="4">
    <source>
        <dbReference type="SAM" id="Coils"/>
    </source>
</evidence>
<dbReference type="Proteomes" id="UP001060336">
    <property type="component" value="Chromosome"/>
</dbReference>
<feature type="transmembrane region" description="Helical" evidence="5">
    <location>
        <begin position="317"/>
        <end position="337"/>
    </location>
</feature>
<evidence type="ECO:0000313" key="9">
    <source>
        <dbReference type="Proteomes" id="UP001060336"/>
    </source>
</evidence>
<evidence type="ECO:0000256" key="1">
    <source>
        <dbReference type="ARBA" id="ARBA00023224"/>
    </source>
</evidence>